<name>A0A655QIP6_VIBCL</name>
<dbReference type="EMBL" id="CWOW01000009">
    <property type="protein sequence ID" value="CSA61455.1"/>
    <property type="molecule type" value="Genomic_DNA"/>
</dbReference>
<sequence>MVFPQPEGPSNVTKLPFLISRSKLPITVLLPKRLQMFLSTTKFCFSTVMSPKNLDWWLWNEKHELHRPVNQTTK</sequence>
<evidence type="ECO:0000313" key="2">
    <source>
        <dbReference type="Proteomes" id="UP000044806"/>
    </source>
</evidence>
<accession>A0A655QIP6</accession>
<dbReference type="Proteomes" id="UP000044806">
    <property type="component" value="Unassembled WGS sequence"/>
</dbReference>
<evidence type="ECO:0000313" key="1">
    <source>
        <dbReference type="EMBL" id="CSA61455.1"/>
    </source>
</evidence>
<reference evidence="1 2" key="1">
    <citation type="submission" date="2015-07" db="EMBL/GenBank/DDBJ databases">
        <authorList>
            <consortium name="Pathogen Informatics"/>
        </authorList>
    </citation>
    <scope>NUCLEOTIDE SEQUENCE [LARGE SCALE GENOMIC DNA]</scope>
    <source>
        <strain evidence="1 2">A51</strain>
    </source>
</reference>
<dbReference type="AlphaFoldDB" id="A0A655QIP6"/>
<protein>
    <submittedName>
        <fullName evidence="1">Uncharacterized protein</fullName>
    </submittedName>
</protein>
<proteinExistence type="predicted"/>
<gene>
    <name evidence="1" type="ORF">ERS013165_02007</name>
</gene>
<organism evidence="1 2">
    <name type="scientific">Vibrio cholerae</name>
    <dbReference type="NCBI Taxonomy" id="666"/>
    <lineage>
        <taxon>Bacteria</taxon>
        <taxon>Pseudomonadati</taxon>
        <taxon>Pseudomonadota</taxon>
        <taxon>Gammaproteobacteria</taxon>
        <taxon>Vibrionales</taxon>
        <taxon>Vibrionaceae</taxon>
        <taxon>Vibrio</taxon>
    </lineage>
</organism>